<dbReference type="InterPro" id="IPR028350">
    <property type="entry name" value="DNAC/IstB-like"/>
</dbReference>
<dbReference type="CDD" id="cd00009">
    <property type="entry name" value="AAA"/>
    <property type="match status" value="1"/>
</dbReference>
<evidence type="ECO:0000256" key="2">
    <source>
        <dbReference type="ARBA" id="ARBA00022741"/>
    </source>
</evidence>
<dbReference type="PANTHER" id="PTHR30050">
    <property type="entry name" value="CHROMOSOMAL REPLICATION INITIATOR PROTEIN DNAA"/>
    <property type="match status" value="1"/>
</dbReference>
<dbReference type="Proteomes" id="UP001150924">
    <property type="component" value="Unassembled WGS sequence"/>
</dbReference>
<dbReference type="InterPro" id="IPR047661">
    <property type="entry name" value="IstB"/>
</dbReference>
<dbReference type="Pfam" id="PF01695">
    <property type="entry name" value="IstB_IS21"/>
    <property type="match status" value="1"/>
</dbReference>
<protein>
    <submittedName>
        <fullName evidence="5">IS21-like element helper ATPase IstB</fullName>
    </submittedName>
</protein>
<dbReference type="SUPFAM" id="SSF52540">
    <property type="entry name" value="P-loop containing nucleoside triphosphate hydrolases"/>
    <property type="match status" value="1"/>
</dbReference>
<dbReference type="InterPro" id="IPR002611">
    <property type="entry name" value="IstB_ATP-bd"/>
</dbReference>
<reference evidence="5" key="1">
    <citation type="submission" date="2022-11" db="EMBL/GenBank/DDBJ databases">
        <title>Minimal conservation of predation-associated metabolite biosynthetic gene clusters underscores biosynthetic potential of Myxococcota including descriptions for ten novel species: Archangium lansinium sp. nov., Myxococcus landrumus sp. nov., Nannocystis bai.</title>
        <authorList>
            <person name="Ahearne A."/>
            <person name="Stevens C."/>
            <person name="Phillips K."/>
        </authorList>
    </citation>
    <scope>NUCLEOTIDE SEQUENCE</scope>
    <source>
        <strain evidence="5">Na p29</strain>
    </source>
</reference>
<evidence type="ECO:0000313" key="6">
    <source>
        <dbReference type="Proteomes" id="UP001150924"/>
    </source>
</evidence>
<gene>
    <name evidence="5" type="primary">istB</name>
    <name evidence="5" type="ORF">OV079_27885</name>
</gene>
<dbReference type="PIRSF" id="PIRSF003073">
    <property type="entry name" value="DNAC_TnpB_IstB"/>
    <property type="match status" value="1"/>
</dbReference>
<dbReference type="InterPro" id="IPR027417">
    <property type="entry name" value="P-loop_NTPase"/>
</dbReference>
<dbReference type="GO" id="GO:0006260">
    <property type="term" value="P:DNA replication"/>
    <property type="evidence" value="ECO:0007669"/>
    <property type="project" value="TreeGrafter"/>
</dbReference>
<dbReference type="InterPro" id="IPR003593">
    <property type="entry name" value="AAA+_ATPase"/>
</dbReference>
<dbReference type="PANTHER" id="PTHR30050:SF4">
    <property type="entry name" value="ATP-BINDING PROTEIN RV3427C IN INSERTION SEQUENCE-RELATED"/>
    <property type="match status" value="1"/>
</dbReference>
<dbReference type="Gene3D" id="3.40.50.300">
    <property type="entry name" value="P-loop containing nucleotide triphosphate hydrolases"/>
    <property type="match status" value="1"/>
</dbReference>
<sequence>MLNQQTMEKLKEMRLNGLAAAWLEQQSRPDYGGLGFDERLGLLVDSEWMSRQNARLKRNLKEARLKLGSACLEDLDYDDRRELDKPLIRQLATCNWVAQHQNIAITGPTGTGKSFLACALAQHALRRRYRAIYRRTSRLFDELALARADGTYARLLAKLARVDVLILDDWAMAPLGPAERKDMSELMEDRFGERSTILTSQRPPELWHDQIGDPTTADAICDRMLSQCHRLMLKGPSRRKEVASQT</sequence>
<dbReference type="RefSeq" id="WP_267771979.1">
    <property type="nucleotide sequence ID" value="NZ_JAPNKE010000002.1"/>
</dbReference>
<keyword evidence="3" id="KW-0067">ATP-binding</keyword>
<feature type="domain" description="AAA+ ATPase" evidence="4">
    <location>
        <begin position="99"/>
        <end position="236"/>
    </location>
</feature>
<accession>A0A9X3ES46</accession>
<evidence type="ECO:0000259" key="4">
    <source>
        <dbReference type="SMART" id="SM00382"/>
    </source>
</evidence>
<keyword evidence="6" id="KW-1185">Reference proteome</keyword>
<comment type="similarity">
    <text evidence="1">Belongs to the IS21/IS1162 putative ATP-binding protein family.</text>
</comment>
<comment type="caution">
    <text evidence="5">The sequence shown here is derived from an EMBL/GenBank/DDBJ whole genome shotgun (WGS) entry which is preliminary data.</text>
</comment>
<dbReference type="EMBL" id="JAPNKE010000002">
    <property type="protein sequence ID" value="MCY1009317.1"/>
    <property type="molecule type" value="Genomic_DNA"/>
</dbReference>
<evidence type="ECO:0000313" key="5">
    <source>
        <dbReference type="EMBL" id="MCY1009317.1"/>
    </source>
</evidence>
<dbReference type="SMART" id="SM00382">
    <property type="entry name" value="AAA"/>
    <property type="match status" value="1"/>
</dbReference>
<evidence type="ECO:0000256" key="3">
    <source>
        <dbReference type="ARBA" id="ARBA00022840"/>
    </source>
</evidence>
<proteinExistence type="inferred from homology"/>
<organism evidence="5 6">
    <name type="scientific">Nannocystis pusilla</name>
    <dbReference type="NCBI Taxonomy" id="889268"/>
    <lineage>
        <taxon>Bacteria</taxon>
        <taxon>Pseudomonadati</taxon>
        <taxon>Myxococcota</taxon>
        <taxon>Polyangia</taxon>
        <taxon>Nannocystales</taxon>
        <taxon>Nannocystaceae</taxon>
        <taxon>Nannocystis</taxon>
    </lineage>
</organism>
<name>A0A9X3ES46_9BACT</name>
<keyword evidence="2" id="KW-0547">Nucleotide-binding</keyword>
<dbReference type="NCBIfam" id="NF038214">
    <property type="entry name" value="IS21_help_AAA"/>
    <property type="match status" value="1"/>
</dbReference>
<evidence type="ECO:0000256" key="1">
    <source>
        <dbReference type="ARBA" id="ARBA00008059"/>
    </source>
</evidence>
<dbReference type="GO" id="GO:0005524">
    <property type="term" value="F:ATP binding"/>
    <property type="evidence" value="ECO:0007669"/>
    <property type="project" value="UniProtKB-KW"/>
</dbReference>
<dbReference type="AlphaFoldDB" id="A0A9X3ES46"/>